<organism evidence="5 6">
    <name type="scientific">Oculimacula yallundae</name>
    <dbReference type="NCBI Taxonomy" id="86028"/>
    <lineage>
        <taxon>Eukaryota</taxon>
        <taxon>Fungi</taxon>
        <taxon>Dikarya</taxon>
        <taxon>Ascomycota</taxon>
        <taxon>Pezizomycotina</taxon>
        <taxon>Leotiomycetes</taxon>
        <taxon>Helotiales</taxon>
        <taxon>Ploettnerulaceae</taxon>
        <taxon>Oculimacula</taxon>
    </lineage>
</organism>
<comment type="similarity">
    <text evidence="1">Belongs to the cycloisomerase 2 family.</text>
</comment>
<feature type="region of interest" description="Disordered" evidence="2">
    <location>
        <begin position="538"/>
        <end position="576"/>
    </location>
</feature>
<dbReference type="PANTHER" id="PTHR30344:SF1">
    <property type="entry name" value="6-PHOSPHOGLUCONOLACTONASE"/>
    <property type="match status" value="1"/>
</dbReference>
<sequence>MRTSKIVLGLGLTSLTCASRLFVSSYSGNITTVELTEKDNGVDLKAIFQSQGCAPSPSWLEYHGKTSTLFCADEGFPTPDHANFASFKVNADGSLKSLDQLATLNGGVNTVTYMLGKEKYMAIAHYGGSGITIVNTTDPLNLGILKTYVFTFGTQVPAGSDPAKPAVPFIHQVVVDPTGKFLLAPDLSADLTHVFGFSLEDGLLTDPIGQEPLRVHQGSGPRHLVFYQPDGKTGKTYLYIVLEKKNMLHGSEVVYTEKGTLEFKNVYMSSIFGGEELPVGSAAAEIKLTPDNKYLIISSRMDKLSPPGSLDPKSPSDTLITFSLDSQTGIPKLLERTSAGGLGPRSFAINRAGDRVAVALNGQNKLVIFKRDAVTGKFSGQLGSLDLDVGDASGLVSSVVWDEETADDIVVAASETGPVFSTTGPQYAISSSVEAVTTTNTTIMVTKTVTQSECEADGCSDLLPTLTSTLASTPSSAGITSSMSSLPKDTGSPASIPIPEVMPSWETNSWPVATRTMTSSPSPISDTVTFHSASRFLPLDSSSSTRTPTSVANPTPAMIESSAGTSATPTESPISTPIMSSTVSSNLISSALSDPSVSSVSPTQVDSSTGGVVYTLSTIQLTATPSPVNKAITEKCKHFYEVVDDDDCDRIYTMNHVSKETFVEWNPNVQVDCTNLIAGEWVCVGV</sequence>
<keyword evidence="6" id="KW-1185">Reference proteome</keyword>
<reference evidence="5 6" key="1">
    <citation type="journal article" date="2024" name="Commun. Biol.">
        <title>Comparative genomic analysis of thermophilic fungi reveals convergent evolutionary adaptations and gene losses.</title>
        <authorList>
            <person name="Steindorff A.S."/>
            <person name="Aguilar-Pontes M.V."/>
            <person name="Robinson A.J."/>
            <person name="Andreopoulos B."/>
            <person name="LaButti K."/>
            <person name="Kuo A."/>
            <person name="Mondo S."/>
            <person name="Riley R."/>
            <person name="Otillar R."/>
            <person name="Haridas S."/>
            <person name="Lipzen A."/>
            <person name="Grimwood J."/>
            <person name="Schmutz J."/>
            <person name="Clum A."/>
            <person name="Reid I.D."/>
            <person name="Moisan M.C."/>
            <person name="Butler G."/>
            <person name="Nguyen T.T.M."/>
            <person name="Dewar K."/>
            <person name="Conant G."/>
            <person name="Drula E."/>
            <person name="Henrissat B."/>
            <person name="Hansel C."/>
            <person name="Singer S."/>
            <person name="Hutchinson M.I."/>
            <person name="de Vries R.P."/>
            <person name="Natvig D.O."/>
            <person name="Powell A.J."/>
            <person name="Tsang A."/>
            <person name="Grigoriev I.V."/>
        </authorList>
    </citation>
    <scope>NUCLEOTIDE SEQUENCE [LARGE SCALE GENOMIC DNA]</scope>
    <source>
        <strain evidence="5 6">CBS 494.80</strain>
    </source>
</reference>
<evidence type="ECO:0000259" key="4">
    <source>
        <dbReference type="PROSITE" id="PS51782"/>
    </source>
</evidence>
<gene>
    <name evidence="5" type="ORF">VTL71DRAFT_8431</name>
</gene>
<proteinExistence type="inferred from homology"/>
<evidence type="ECO:0000313" key="5">
    <source>
        <dbReference type="EMBL" id="KAL2074652.1"/>
    </source>
</evidence>
<feature type="compositionally biased region" description="Polar residues" evidence="2">
    <location>
        <begin position="562"/>
        <end position="576"/>
    </location>
</feature>
<dbReference type="InterPro" id="IPR011045">
    <property type="entry name" value="N2O_reductase_N"/>
</dbReference>
<dbReference type="Proteomes" id="UP001595075">
    <property type="component" value="Unassembled WGS sequence"/>
</dbReference>
<protein>
    <recommendedName>
        <fullName evidence="4">LysM domain-containing protein</fullName>
    </recommendedName>
</protein>
<feature type="compositionally biased region" description="Polar residues" evidence="2">
    <location>
        <begin position="540"/>
        <end position="553"/>
    </location>
</feature>
<dbReference type="Pfam" id="PF10282">
    <property type="entry name" value="Lactonase"/>
    <property type="match status" value="1"/>
</dbReference>
<dbReference type="Gene3D" id="3.10.350.10">
    <property type="entry name" value="LysM domain"/>
    <property type="match status" value="1"/>
</dbReference>
<comment type="caution">
    <text evidence="5">The sequence shown here is derived from an EMBL/GenBank/DDBJ whole genome shotgun (WGS) entry which is preliminary data.</text>
</comment>
<dbReference type="InterPro" id="IPR018392">
    <property type="entry name" value="LysM"/>
</dbReference>
<accession>A0ABR4CXR4</accession>
<feature type="chain" id="PRO_5046663325" description="LysM domain-containing protein" evidence="3">
    <location>
        <begin position="19"/>
        <end position="686"/>
    </location>
</feature>
<evidence type="ECO:0000256" key="1">
    <source>
        <dbReference type="ARBA" id="ARBA00005564"/>
    </source>
</evidence>
<dbReference type="SUPFAM" id="SSF54106">
    <property type="entry name" value="LysM domain"/>
    <property type="match status" value="1"/>
</dbReference>
<dbReference type="PANTHER" id="PTHR30344">
    <property type="entry name" value="6-PHOSPHOGLUCONOLACTONASE-RELATED"/>
    <property type="match status" value="1"/>
</dbReference>
<evidence type="ECO:0000313" key="6">
    <source>
        <dbReference type="Proteomes" id="UP001595075"/>
    </source>
</evidence>
<dbReference type="InterPro" id="IPR019405">
    <property type="entry name" value="Lactonase_7-beta_prop"/>
</dbReference>
<dbReference type="InterPro" id="IPR015943">
    <property type="entry name" value="WD40/YVTN_repeat-like_dom_sf"/>
</dbReference>
<dbReference type="PROSITE" id="PS51782">
    <property type="entry name" value="LYSM"/>
    <property type="match status" value="1"/>
</dbReference>
<dbReference type="EMBL" id="JAZHXI010000002">
    <property type="protein sequence ID" value="KAL2074652.1"/>
    <property type="molecule type" value="Genomic_DNA"/>
</dbReference>
<feature type="domain" description="LysM" evidence="4">
    <location>
        <begin position="638"/>
        <end position="684"/>
    </location>
</feature>
<keyword evidence="3" id="KW-0732">Signal</keyword>
<name>A0ABR4CXR4_9HELO</name>
<dbReference type="InterPro" id="IPR050282">
    <property type="entry name" value="Cycloisomerase_2"/>
</dbReference>
<evidence type="ECO:0000256" key="3">
    <source>
        <dbReference type="SAM" id="SignalP"/>
    </source>
</evidence>
<evidence type="ECO:0000256" key="2">
    <source>
        <dbReference type="SAM" id="MobiDB-lite"/>
    </source>
</evidence>
<dbReference type="SUPFAM" id="SSF50974">
    <property type="entry name" value="Nitrous oxide reductase, N-terminal domain"/>
    <property type="match status" value="1"/>
</dbReference>
<dbReference type="InterPro" id="IPR036779">
    <property type="entry name" value="LysM_dom_sf"/>
</dbReference>
<dbReference type="Gene3D" id="2.130.10.10">
    <property type="entry name" value="YVTN repeat-like/Quinoprotein amine dehydrogenase"/>
    <property type="match status" value="1"/>
</dbReference>
<feature type="signal peptide" evidence="3">
    <location>
        <begin position="1"/>
        <end position="18"/>
    </location>
</feature>